<dbReference type="SUPFAM" id="SSF109640">
    <property type="entry name" value="KRAB domain (Kruppel-associated box)"/>
    <property type="match status" value="1"/>
</dbReference>
<dbReference type="SMART" id="SM00349">
    <property type="entry name" value="KRAB"/>
    <property type="match status" value="1"/>
</dbReference>
<feature type="domain" description="C2H2-type" evidence="8">
    <location>
        <begin position="255"/>
        <end position="282"/>
    </location>
</feature>
<name>A0ABQ0F2C3_APOSI</name>
<sequence>MSALASVSFEDVAVHFTQDEWALLDSSQKSLYRDVMLETCRSLAAIGHKLEDQNFEERYINPGRNLSSWLPTWLSYMFQTFLENEGGDQDGENLTWKPSLSMNMRHSTGLTPWDHSMWEKTSLRHSSSRHIVAHSQCKAHEQEKYVTKQYNSDSLRTFQQYMRTHVVSGPCECEVCLKYFGFPGTLEMHQETHSGNNPYQNKDCGKTSVDISSLCAHGGTHAVGKCYECNQCGKALSSYSSLRRHERIHTEKKPYKCKQCGKAFRYHSYLHLHERIHTGEKPYECKRCGKAFIFPGALQVHEKIHTGEKRHECKHCGKAFRRHSDLQVHEKIHTGEKPYVCKQCGRAFRLNSHRQRHEQTHTEDRPFICKQCGRSFECYSNLELHEKIHTGDRPFVCTECGKAFGCYMETDPLYVKNVVKPSYVTVIFRGMKQLILERNPMDVNSVGKRSVVTVIFRDMEELTCKCLHAPENDSTKVQLGKPVVVLGLFLGLWITYRQLHFSGDLQSLQAARLTGKSLLSAIVYCFCNLGERPCKSFKA</sequence>
<dbReference type="EMBL" id="BAAFST010000008">
    <property type="protein sequence ID" value="GAB1293216.1"/>
    <property type="molecule type" value="Genomic_DNA"/>
</dbReference>
<dbReference type="Proteomes" id="UP001623349">
    <property type="component" value="Unassembled WGS sequence"/>
</dbReference>
<evidence type="ECO:0000256" key="6">
    <source>
        <dbReference type="ARBA" id="ARBA00023242"/>
    </source>
</evidence>
<evidence type="ECO:0000313" key="10">
    <source>
        <dbReference type="EMBL" id="GAB1293216.1"/>
    </source>
</evidence>
<feature type="domain" description="C2H2-type" evidence="8">
    <location>
        <begin position="283"/>
        <end position="310"/>
    </location>
</feature>
<feature type="domain" description="C2H2-type" evidence="8">
    <location>
        <begin position="171"/>
        <end position="198"/>
    </location>
</feature>
<evidence type="ECO:0000256" key="5">
    <source>
        <dbReference type="ARBA" id="ARBA00022833"/>
    </source>
</evidence>
<dbReference type="PANTHER" id="PTHR23235">
    <property type="entry name" value="KRUEPPEL-LIKE TRANSCRIPTION FACTOR"/>
    <property type="match status" value="1"/>
</dbReference>
<dbReference type="PROSITE" id="PS50157">
    <property type="entry name" value="ZINC_FINGER_C2H2_2"/>
    <property type="match status" value="7"/>
</dbReference>
<dbReference type="InterPro" id="IPR036051">
    <property type="entry name" value="KRAB_dom_sf"/>
</dbReference>
<dbReference type="SUPFAM" id="SSF57667">
    <property type="entry name" value="beta-beta-alpha zinc fingers"/>
    <property type="match status" value="4"/>
</dbReference>
<reference evidence="10 11" key="1">
    <citation type="submission" date="2024-08" db="EMBL/GenBank/DDBJ databases">
        <title>The draft genome of Apodemus speciosus.</title>
        <authorList>
            <person name="Nabeshima K."/>
            <person name="Suzuki S."/>
            <person name="Onuma M."/>
        </authorList>
    </citation>
    <scope>NUCLEOTIDE SEQUENCE [LARGE SCALE GENOMIC DNA]</scope>
    <source>
        <strain evidence="10">IB14-021</strain>
    </source>
</reference>
<feature type="domain" description="C2H2-type" evidence="8">
    <location>
        <begin position="311"/>
        <end position="338"/>
    </location>
</feature>
<evidence type="ECO:0000259" key="8">
    <source>
        <dbReference type="PROSITE" id="PS50157"/>
    </source>
</evidence>
<dbReference type="Pfam" id="PF00096">
    <property type="entry name" value="zf-C2H2"/>
    <property type="match status" value="5"/>
</dbReference>
<dbReference type="InterPro" id="IPR013087">
    <property type="entry name" value="Znf_C2H2_type"/>
</dbReference>
<comment type="caution">
    <text evidence="10">The sequence shown here is derived from an EMBL/GenBank/DDBJ whole genome shotgun (WGS) entry which is preliminary data.</text>
</comment>
<accession>A0ABQ0F2C3</accession>
<proteinExistence type="predicted"/>
<evidence type="ECO:0000259" key="9">
    <source>
        <dbReference type="PROSITE" id="PS50805"/>
    </source>
</evidence>
<evidence type="ECO:0000313" key="11">
    <source>
        <dbReference type="Proteomes" id="UP001623349"/>
    </source>
</evidence>
<dbReference type="Gene3D" id="6.10.140.140">
    <property type="match status" value="1"/>
</dbReference>
<evidence type="ECO:0000256" key="1">
    <source>
        <dbReference type="ARBA" id="ARBA00004123"/>
    </source>
</evidence>
<keyword evidence="4 7" id="KW-0863">Zinc-finger</keyword>
<evidence type="ECO:0000256" key="2">
    <source>
        <dbReference type="ARBA" id="ARBA00022723"/>
    </source>
</evidence>
<dbReference type="CDD" id="cd07765">
    <property type="entry name" value="KRAB_A-box"/>
    <property type="match status" value="1"/>
</dbReference>
<keyword evidence="6" id="KW-0539">Nucleus</keyword>
<dbReference type="PROSITE" id="PS50805">
    <property type="entry name" value="KRAB"/>
    <property type="match status" value="1"/>
</dbReference>
<comment type="subcellular location">
    <subcellularLocation>
        <location evidence="1">Nucleus</location>
    </subcellularLocation>
</comment>
<dbReference type="SMART" id="SM00355">
    <property type="entry name" value="ZnF_C2H2"/>
    <property type="match status" value="7"/>
</dbReference>
<gene>
    <name evidence="10" type="ORF">APTSU1_000844700</name>
</gene>
<evidence type="ECO:0000256" key="4">
    <source>
        <dbReference type="ARBA" id="ARBA00022771"/>
    </source>
</evidence>
<dbReference type="PANTHER" id="PTHR23235:SF178">
    <property type="entry name" value="C2H2-TYPE DOMAIN-CONTAINING PROTEIN-RELATED"/>
    <property type="match status" value="1"/>
</dbReference>
<feature type="domain" description="KRAB" evidence="9">
    <location>
        <begin position="7"/>
        <end position="85"/>
    </location>
</feature>
<protein>
    <submittedName>
        <fullName evidence="10">EG636741 protein</fullName>
    </submittedName>
</protein>
<keyword evidence="3" id="KW-0677">Repeat</keyword>
<feature type="domain" description="C2H2-type" evidence="8">
    <location>
        <begin position="227"/>
        <end position="254"/>
    </location>
</feature>
<dbReference type="Gene3D" id="3.30.160.60">
    <property type="entry name" value="Classic Zinc Finger"/>
    <property type="match status" value="8"/>
</dbReference>
<dbReference type="InterPro" id="IPR001909">
    <property type="entry name" value="KRAB"/>
</dbReference>
<keyword evidence="2" id="KW-0479">Metal-binding</keyword>
<evidence type="ECO:0000256" key="7">
    <source>
        <dbReference type="PROSITE-ProRule" id="PRU00042"/>
    </source>
</evidence>
<dbReference type="PROSITE" id="PS00028">
    <property type="entry name" value="ZINC_FINGER_C2H2_1"/>
    <property type="match status" value="7"/>
</dbReference>
<dbReference type="InterPro" id="IPR036236">
    <property type="entry name" value="Znf_C2H2_sf"/>
</dbReference>
<evidence type="ECO:0000256" key="3">
    <source>
        <dbReference type="ARBA" id="ARBA00022737"/>
    </source>
</evidence>
<organism evidence="10 11">
    <name type="scientific">Apodemus speciosus</name>
    <name type="common">Large Japanese field mouse</name>
    <dbReference type="NCBI Taxonomy" id="105296"/>
    <lineage>
        <taxon>Eukaryota</taxon>
        <taxon>Metazoa</taxon>
        <taxon>Chordata</taxon>
        <taxon>Craniata</taxon>
        <taxon>Vertebrata</taxon>
        <taxon>Euteleostomi</taxon>
        <taxon>Mammalia</taxon>
        <taxon>Eutheria</taxon>
        <taxon>Euarchontoglires</taxon>
        <taxon>Glires</taxon>
        <taxon>Rodentia</taxon>
        <taxon>Myomorpha</taxon>
        <taxon>Muroidea</taxon>
        <taxon>Muridae</taxon>
        <taxon>Murinae</taxon>
        <taxon>Apodemus</taxon>
    </lineage>
</organism>
<keyword evidence="11" id="KW-1185">Reference proteome</keyword>
<feature type="domain" description="C2H2-type" evidence="8">
    <location>
        <begin position="367"/>
        <end position="394"/>
    </location>
</feature>
<feature type="domain" description="C2H2-type" evidence="8">
    <location>
        <begin position="339"/>
        <end position="366"/>
    </location>
</feature>
<keyword evidence="5" id="KW-0862">Zinc</keyword>
<dbReference type="Pfam" id="PF01352">
    <property type="entry name" value="KRAB"/>
    <property type="match status" value="1"/>
</dbReference>